<dbReference type="AlphaFoldDB" id="A0A646HMG7"/>
<dbReference type="PANTHER" id="PTHR33308:SF9">
    <property type="entry name" value="PEPTIDOGLYCAN HYDROLASE FLGJ"/>
    <property type="match status" value="1"/>
</dbReference>
<sequence>MASKTQLAFARQVYAAAVEAKTEIDPAFVTAQAMLETGWGARVIGKANLFGITKGSQWDGDIVMVKTHEYFKTPSQKFKAPDRIVSVCKVAGKNLWYYTVMRAFKDFDSVGDCLKEHERLFQKSGYKDAWPYRKDPFKFAQKICDAVGCKYATDPTYLTTITSIIKTIRRKCV</sequence>
<dbReference type="InterPro" id="IPR051056">
    <property type="entry name" value="Glycosyl_Hydrolase_73"/>
</dbReference>
<protein>
    <submittedName>
        <fullName evidence="1">Mannosyl-glycoprotein endo-beta-N-acetylglucosamidase</fullName>
    </submittedName>
</protein>
<evidence type="ECO:0000313" key="2">
    <source>
        <dbReference type="Proteomes" id="UP000420635"/>
    </source>
</evidence>
<dbReference type="InterPro" id="IPR002901">
    <property type="entry name" value="MGlyc_endo_b_GlcNAc-like_dom"/>
</dbReference>
<evidence type="ECO:0000313" key="1">
    <source>
        <dbReference type="EMBL" id="MQN88813.1"/>
    </source>
</evidence>
<accession>A0A646HMG7</accession>
<dbReference type="GO" id="GO:0004040">
    <property type="term" value="F:amidase activity"/>
    <property type="evidence" value="ECO:0007669"/>
    <property type="project" value="InterPro"/>
</dbReference>
<dbReference type="Pfam" id="PF01832">
    <property type="entry name" value="Glucosaminidase"/>
    <property type="match status" value="1"/>
</dbReference>
<dbReference type="Gene3D" id="1.10.530.10">
    <property type="match status" value="1"/>
</dbReference>
<organism evidence="1 2">
    <name type="scientific">Segatella copri</name>
    <dbReference type="NCBI Taxonomy" id="165179"/>
    <lineage>
        <taxon>Bacteria</taxon>
        <taxon>Pseudomonadati</taxon>
        <taxon>Bacteroidota</taxon>
        <taxon>Bacteroidia</taxon>
        <taxon>Bacteroidales</taxon>
        <taxon>Prevotellaceae</taxon>
        <taxon>Segatella</taxon>
    </lineage>
</organism>
<dbReference type="RefSeq" id="WP_153114018.1">
    <property type="nucleotide sequence ID" value="NZ_VZAS01000179.1"/>
</dbReference>
<comment type="caution">
    <text evidence="1">The sequence shown here is derived from an EMBL/GenBank/DDBJ whole genome shotgun (WGS) entry which is preliminary data.</text>
</comment>
<dbReference type="EMBL" id="VZBQ01000029">
    <property type="protein sequence ID" value="MQN88813.1"/>
    <property type="molecule type" value="Genomic_DNA"/>
</dbReference>
<dbReference type="Proteomes" id="UP000420635">
    <property type="component" value="Unassembled WGS sequence"/>
</dbReference>
<dbReference type="PANTHER" id="PTHR33308">
    <property type="entry name" value="PEPTIDOGLYCAN HYDROLASE FLGJ"/>
    <property type="match status" value="1"/>
</dbReference>
<name>A0A646HMG7_9BACT</name>
<proteinExistence type="predicted"/>
<reference evidence="2" key="1">
    <citation type="submission" date="2019-09" db="EMBL/GenBank/DDBJ databases">
        <title>Distinct polysaccharide growth profiles of human intestinal Prevotella copri isolates.</title>
        <authorList>
            <person name="Fehlner-Peach H."/>
            <person name="Magnabosco C."/>
            <person name="Raghavan V."/>
            <person name="Scher J.U."/>
            <person name="Tett A."/>
            <person name="Cox L.M."/>
            <person name="Gottsegen C."/>
            <person name="Watters A."/>
            <person name="Wiltshire- Gordon J.D."/>
            <person name="Segata N."/>
            <person name="Bonneau R."/>
            <person name="Littman D.R."/>
        </authorList>
    </citation>
    <scope>NUCLEOTIDE SEQUENCE [LARGE SCALE GENOMIC DNA]</scope>
    <source>
        <strain evidence="2">iP54</strain>
    </source>
</reference>
<gene>
    <name evidence="1" type="ORF">F7D59_02795</name>
</gene>
<dbReference type="SMART" id="SM00047">
    <property type="entry name" value="LYZ2"/>
    <property type="match status" value="1"/>
</dbReference>